<keyword evidence="1" id="KW-1133">Transmembrane helix</keyword>
<evidence type="ECO:0000313" key="2">
    <source>
        <dbReference type="EMBL" id="KAJ6367018.1"/>
    </source>
</evidence>
<accession>A0ABQ9AZK4</accession>
<keyword evidence="1" id="KW-0812">Transmembrane</keyword>
<comment type="caution">
    <text evidence="2">The sequence shown here is derived from an EMBL/GenBank/DDBJ whole genome shotgun (WGS) entry which is preliminary data.</text>
</comment>
<name>A0ABQ9AZK4_9ROSI</name>
<keyword evidence="1" id="KW-0472">Membrane</keyword>
<reference evidence="2" key="2">
    <citation type="journal article" date="2023" name="Int. J. Mol. Sci.">
        <title>De Novo Assembly and Annotation of 11 Diverse Shrub Willow (Salix) Genomes Reveals Novel Gene Organization in Sex-Linked Regions.</title>
        <authorList>
            <person name="Hyden B."/>
            <person name="Feng K."/>
            <person name="Yates T.B."/>
            <person name="Jawdy S."/>
            <person name="Cereghino C."/>
            <person name="Smart L.B."/>
            <person name="Muchero W."/>
        </authorList>
    </citation>
    <scope>NUCLEOTIDE SEQUENCE</scope>
    <source>
        <tissue evidence="2">Shoot tip</tissue>
    </source>
</reference>
<dbReference type="EMBL" id="JAPFFI010000014">
    <property type="protein sequence ID" value="KAJ6367018.1"/>
    <property type="molecule type" value="Genomic_DNA"/>
</dbReference>
<protein>
    <submittedName>
        <fullName evidence="2">Uncharacterized protein</fullName>
    </submittedName>
</protein>
<gene>
    <name evidence="2" type="ORF">OIU77_003407</name>
</gene>
<evidence type="ECO:0000313" key="3">
    <source>
        <dbReference type="Proteomes" id="UP001141253"/>
    </source>
</evidence>
<feature type="transmembrane region" description="Helical" evidence="1">
    <location>
        <begin position="12"/>
        <end position="39"/>
    </location>
</feature>
<proteinExistence type="predicted"/>
<reference evidence="2" key="1">
    <citation type="submission" date="2022-10" db="EMBL/GenBank/DDBJ databases">
        <authorList>
            <person name="Hyden B.L."/>
            <person name="Feng K."/>
            <person name="Yates T."/>
            <person name="Jawdy S."/>
            <person name="Smart L.B."/>
            <person name="Muchero W."/>
        </authorList>
    </citation>
    <scope>NUCLEOTIDE SEQUENCE</scope>
    <source>
        <tissue evidence="2">Shoot tip</tissue>
    </source>
</reference>
<sequence length="56" mass="6621">MVQTRFLNLLSYFRLLSLSTSFFFFLFSHAFSFISFAFLSEEATSELDPFKPFFSI</sequence>
<keyword evidence="3" id="KW-1185">Reference proteome</keyword>
<organism evidence="2 3">
    <name type="scientific">Salix suchowensis</name>
    <dbReference type="NCBI Taxonomy" id="1278906"/>
    <lineage>
        <taxon>Eukaryota</taxon>
        <taxon>Viridiplantae</taxon>
        <taxon>Streptophyta</taxon>
        <taxon>Embryophyta</taxon>
        <taxon>Tracheophyta</taxon>
        <taxon>Spermatophyta</taxon>
        <taxon>Magnoliopsida</taxon>
        <taxon>eudicotyledons</taxon>
        <taxon>Gunneridae</taxon>
        <taxon>Pentapetalae</taxon>
        <taxon>rosids</taxon>
        <taxon>fabids</taxon>
        <taxon>Malpighiales</taxon>
        <taxon>Salicaceae</taxon>
        <taxon>Saliceae</taxon>
        <taxon>Salix</taxon>
    </lineage>
</organism>
<evidence type="ECO:0000256" key="1">
    <source>
        <dbReference type="SAM" id="Phobius"/>
    </source>
</evidence>
<dbReference type="Proteomes" id="UP001141253">
    <property type="component" value="Chromosome 7"/>
</dbReference>